<feature type="region of interest" description="Disordered" evidence="1">
    <location>
        <begin position="1"/>
        <end position="24"/>
    </location>
</feature>
<feature type="compositionally biased region" description="Polar residues" evidence="1">
    <location>
        <begin position="1"/>
        <end position="12"/>
    </location>
</feature>
<comment type="caution">
    <text evidence="2">The sequence shown here is derived from an EMBL/GenBank/DDBJ whole genome shotgun (WGS) entry which is preliminary data.</text>
</comment>
<name>A0ABR2YT86_9CHLO</name>
<dbReference type="Proteomes" id="UP001491310">
    <property type="component" value="Unassembled WGS sequence"/>
</dbReference>
<evidence type="ECO:0000313" key="2">
    <source>
        <dbReference type="EMBL" id="KAK9915082.1"/>
    </source>
</evidence>
<organism evidence="2 3">
    <name type="scientific">Coccomyxa subellipsoidea</name>
    <dbReference type="NCBI Taxonomy" id="248742"/>
    <lineage>
        <taxon>Eukaryota</taxon>
        <taxon>Viridiplantae</taxon>
        <taxon>Chlorophyta</taxon>
        <taxon>core chlorophytes</taxon>
        <taxon>Trebouxiophyceae</taxon>
        <taxon>Trebouxiophyceae incertae sedis</taxon>
        <taxon>Coccomyxaceae</taxon>
        <taxon>Coccomyxa</taxon>
    </lineage>
</organism>
<protein>
    <submittedName>
        <fullName evidence="2">Uncharacterized protein</fullName>
    </submittedName>
</protein>
<accession>A0ABR2YT86</accession>
<sequence length="88" mass="9070">MNRPNKPSSLRNRQPAWNAARPRVAQKFGREAAESSGGIGCLAAGLPLYAGKASAATGLGGGLSPGERLKLKEGPYGEVVRFLAAGVH</sequence>
<dbReference type="EMBL" id="JALJOT010000005">
    <property type="protein sequence ID" value="KAK9915082.1"/>
    <property type="molecule type" value="Genomic_DNA"/>
</dbReference>
<keyword evidence="3" id="KW-1185">Reference proteome</keyword>
<proteinExistence type="predicted"/>
<reference evidence="2 3" key="1">
    <citation type="journal article" date="2024" name="Nat. Commun.">
        <title>Phylogenomics reveals the evolutionary origins of lichenization in chlorophyte algae.</title>
        <authorList>
            <person name="Puginier C."/>
            <person name="Libourel C."/>
            <person name="Otte J."/>
            <person name="Skaloud P."/>
            <person name="Haon M."/>
            <person name="Grisel S."/>
            <person name="Petersen M."/>
            <person name="Berrin J.G."/>
            <person name="Delaux P.M."/>
            <person name="Dal Grande F."/>
            <person name="Keller J."/>
        </authorList>
    </citation>
    <scope>NUCLEOTIDE SEQUENCE [LARGE SCALE GENOMIC DNA]</scope>
    <source>
        <strain evidence="2 3">SAG 216-7</strain>
    </source>
</reference>
<evidence type="ECO:0000313" key="3">
    <source>
        <dbReference type="Proteomes" id="UP001491310"/>
    </source>
</evidence>
<gene>
    <name evidence="2" type="ORF">WJX75_004522</name>
</gene>
<evidence type="ECO:0000256" key="1">
    <source>
        <dbReference type="SAM" id="MobiDB-lite"/>
    </source>
</evidence>